<name>A0ACC0JEI8_CHOFU</name>
<sequence>MRGRGLPILSPRLASAVHDIRFFDASGLIPQSYYLLGQGSLGNYHQCLSIADKIAVSNETVYGKYCLLRVTGFKHRNGTTNYQNHEESPWNWALSELQTMDDNLKTAEDLRQFGRDLRIMTGKGNLRSNAKGGVALTVCIPRSCTVEGTLGKLLDEISCLAQQNSEMNYRLRYSRTDMTFKFSRKERTPTLKAGNALVTLLVLQVSMGDASLRKNVHWFYLYRLLRMFPLLFTMVFFQATLFHHVGDGPLWHDLAPAIHACRNYWWSAFIHAQNWINPSETCLSQTWYLSVDSQLYLLAPFVLYWVLGNRRSAYKSLVAVLLLSLFVTTVYCSVKNFIGVSVLSMMNDDAKVEDFYNHYYINTVTRSPAFFVGMMFGYLLHLWKEHQMRITKWVLVVGWIASISLLYTMIYCVYPGADFPRPVINFLNAYMRPIWATAVGWVVFACALGHGGPVNWFLSLTMWKFVARVSYSLYLVHLPLQLILRGQLDTPVMFSIPQTFNAIHADLVVSMFAATALCILVDAPFSTIQKIMVPDTWLTTAPAPPPEEVQEVEVQIEPEAESLVD</sequence>
<gene>
    <name evidence="1" type="ORF">MSG28_006315</name>
</gene>
<evidence type="ECO:0000313" key="1">
    <source>
        <dbReference type="EMBL" id="KAI8422499.1"/>
    </source>
</evidence>
<dbReference type="Proteomes" id="UP001064048">
    <property type="component" value="Chromosome 10"/>
</dbReference>
<comment type="caution">
    <text evidence="1">The sequence shown here is derived from an EMBL/GenBank/DDBJ whole genome shotgun (WGS) entry which is preliminary data.</text>
</comment>
<organism evidence="1 2">
    <name type="scientific">Choristoneura fumiferana</name>
    <name type="common">Spruce budworm moth</name>
    <name type="synonym">Archips fumiferana</name>
    <dbReference type="NCBI Taxonomy" id="7141"/>
    <lineage>
        <taxon>Eukaryota</taxon>
        <taxon>Metazoa</taxon>
        <taxon>Ecdysozoa</taxon>
        <taxon>Arthropoda</taxon>
        <taxon>Hexapoda</taxon>
        <taxon>Insecta</taxon>
        <taxon>Pterygota</taxon>
        <taxon>Neoptera</taxon>
        <taxon>Endopterygota</taxon>
        <taxon>Lepidoptera</taxon>
        <taxon>Glossata</taxon>
        <taxon>Ditrysia</taxon>
        <taxon>Tortricoidea</taxon>
        <taxon>Tortricidae</taxon>
        <taxon>Tortricinae</taxon>
        <taxon>Choristoneura</taxon>
    </lineage>
</organism>
<keyword evidence="2" id="KW-1185">Reference proteome</keyword>
<evidence type="ECO:0000313" key="2">
    <source>
        <dbReference type="Proteomes" id="UP001064048"/>
    </source>
</evidence>
<dbReference type="EMBL" id="CM046110">
    <property type="protein sequence ID" value="KAI8422499.1"/>
    <property type="molecule type" value="Genomic_DNA"/>
</dbReference>
<reference evidence="1 2" key="1">
    <citation type="journal article" date="2022" name="Genome Biol. Evol.">
        <title>The Spruce Budworm Genome: Reconstructing the Evolutionary History of Antifreeze Proteins.</title>
        <authorList>
            <person name="Beliveau C."/>
            <person name="Gagne P."/>
            <person name="Picq S."/>
            <person name="Vernygora O."/>
            <person name="Keeling C.I."/>
            <person name="Pinkney K."/>
            <person name="Doucet D."/>
            <person name="Wen F."/>
            <person name="Johnston J.S."/>
            <person name="Maaroufi H."/>
            <person name="Boyle B."/>
            <person name="Laroche J."/>
            <person name="Dewar K."/>
            <person name="Juretic N."/>
            <person name="Blackburn G."/>
            <person name="Nisole A."/>
            <person name="Brunet B."/>
            <person name="Brandao M."/>
            <person name="Lumley L."/>
            <person name="Duan J."/>
            <person name="Quan G."/>
            <person name="Lucarotti C.J."/>
            <person name="Roe A.D."/>
            <person name="Sperling F.A.H."/>
            <person name="Levesque R.C."/>
            <person name="Cusson M."/>
        </authorList>
    </citation>
    <scope>NUCLEOTIDE SEQUENCE [LARGE SCALE GENOMIC DNA]</scope>
    <source>
        <strain evidence="1">Glfc:IPQL:Cfum</strain>
    </source>
</reference>
<accession>A0ACC0JEI8</accession>
<proteinExistence type="predicted"/>
<protein>
    <submittedName>
        <fullName evidence="1">Uncharacterized protein</fullName>
    </submittedName>
</protein>